<dbReference type="AlphaFoldDB" id="A0A2G5PD51"/>
<dbReference type="Gene3D" id="3.40.50.10860">
    <property type="entry name" value="Leucine Dehydrogenase, chain A, domain 1"/>
    <property type="match status" value="1"/>
</dbReference>
<dbReference type="GO" id="GO:0009423">
    <property type="term" value="P:chorismate biosynthetic process"/>
    <property type="evidence" value="ECO:0007669"/>
    <property type="project" value="TreeGrafter"/>
</dbReference>
<evidence type="ECO:0000256" key="1">
    <source>
        <dbReference type="ARBA" id="ARBA00004871"/>
    </source>
</evidence>
<accession>A0A2G5PD51</accession>
<dbReference type="InterPro" id="IPR013708">
    <property type="entry name" value="Shikimate_DH-bd_N"/>
</dbReference>
<evidence type="ECO:0000256" key="3">
    <source>
        <dbReference type="SAM" id="MobiDB-lite"/>
    </source>
</evidence>
<dbReference type="GO" id="GO:0004764">
    <property type="term" value="F:shikimate 3-dehydrogenase (NADP+) activity"/>
    <property type="evidence" value="ECO:0007669"/>
    <property type="project" value="InterPro"/>
</dbReference>
<dbReference type="InterPro" id="IPR046346">
    <property type="entry name" value="Aminoacid_DH-like_N_sf"/>
</dbReference>
<dbReference type="Pfam" id="PF18317">
    <property type="entry name" value="SDH_C"/>
    <property type="match status" value="1"/>
</dbReference>
<dbReference type="GO" id="GO:0009073">
    <property type="term" value="P:aromatic amino acid family biosynthetic process"/>
    <property type="evidence" value="ECO:0007669"/>
    <property type="project" value="UniProtKB-KW"/>
</dbReference>
<comment type="caution">
    <text evidence="6">The sequence shown here is derived from an EMBL/GenBank/DDBJ whole genome shotgun (WGS) entry which is preliminary data.</text>
</comment>
<dbReference type="PANTHER" id="PTHR21089">
    <property type="entry name" value="SHIKIMATE DEHYDROGENASE"/>
    <property type="match status" value="1"/>
</dbReference>
<sequence length="308" mass="32083">MRCPPPSIPNRVTGCTSSRSTRRGRRCSPATTSSIWPTSSWPNTTVSSTAPARRAGVLGKPIAHSRSPQLHLVAYRALGLEDWTYERIECDADELPGVVRGFGPEWVGVSVTMPGKFAALRVADERTARAELVGSANTLVRTPRGWRADNTDIDGVTGALGAASGQAVVAGSGGTAPAVVVALAELGVSGITVVARNPDKAARLMQLGAKVGVPTRFRELGAPLDEATVLVSTLPADVAARYAQSLARVPVLLDAIYDPWPTPLAEAVIATGGRVIGGLQMLLHQAFAQVELFTGRPAPRAAMAAALG</sequence>
<dbReference type="NCBIfam" id="TIGR01809">
    <property type="entry name" value="Shik-DH-AROM"/>
    <property type="match status" value="1"/>
</dbReference>
<dbReference type="OrthoDB" id="9776868at2"/>
<proteinExistence type="predicted"/>
<dbReference type="Gene3D" id="3.40.50.720">
    <property type="entry name" value="NAD(P)-binding Rossmann-like Domain"/>
    <property type="match status" value="1"/>
</dbReference>
<dbReference type="EMBL" id="PDKV01000029">
    <property type="protein sequence ID" value="PIB76010.1"/>
    <property type="molecule type" value="Genomic_DNA"/>
</dbReference>
<dbReference type="NCBIfam" id="NF001311">
    <property type="entry name" value="PRK00258.1-3"/>
    <property type="match status" value="1"/>
</dbReference>
<organism evidence="6 7">
    <name type="scientific">Mycobacterium celatum</name>
    <dbReference type="NCBI Taxonomy" id="28045"/>
    <lineage>
        <taxon>Bacteria</taxon>
        <taxon>Bacillati</taxon>
        <taxon>Actinomycetota</taxon>
        <taxon>Actinomycetes</taxon>
        <taxon>Mycobacteriales</taxon>
        <taxon>Mycobacteriaceae</taxon>
        <taxon>Mycobacterium</taxon>
    </lineage>
</organism>
<feature type="domain" description="Shikimate dehydrogenase substrate binding N-terminal" evidence="4">
    <location>
        <begin position="57"/>
        <end position="139"/>
    </location>
</feature>
<dbReference type="GO" id="GO:0050661">
    <property type="term" value="F:NADP binding"/>
    <property type="evidence" value="ECO:0007669"/>
    <property type="project" value="TreeGrafter"/>
</dbReference>
<keyword evidence="2" id="KW-0028">Amino-acid biosynthesis</keyword>
<keyword evidence="2" id="KW-0057">Aromatic amino acid biosynthesis</keyword>
<dbReference type="GO" id="GO:0005829">
    <property type="term" value="C:cytosol"/>
    <property type="evidence" value="ECO:0007669"/>
    <property type="project" value="TreeGrafter"/>
</dbReference>
<dbReference type="Pfam" id="PF08501">
    <property type="entry name" value="Shikimate_dh_N"/>
    <property type="match status" value="1"/>
</dbReference>
<dbReference type="FunFam" id="3.40.50.10860:FF:000018">
    <property type="entry name" value="Shikimate 5-dehydrogenase AroE"/>
    <property type="match status" value="1"/>
</dbReference>
<dbReference type="SUPFAM" id="SSF53223">
    <property type="entry name" value="Aminoacid dehydrogenase-like, N-terminal domain"/>
    <property type="match status" value="1"/>
</dbReference>
<dbReference type="PANTHER" id="PTHR21089:SF1">
    <property type="entry name" value="BIFUNCTIONAL 3-DEHYDROQUINATE DEHYDRATASE_SHIKIMATE DEHYDROGENASE, CHLOROPLASTIC"/>
    <property type="match status" value="1"/>
</dbReference>
<evidence type="ECO:0000259" key="5">
    <source>
        <dbReference type="Pfam" id="PF18317"/>
    </source>
</evidence>
<dbReference type="InterPro" id="IPR022893">
    <property type="entry name" value="Shikimate_DH_fam"/>
</dbReference>
<comment type="pathway">
    <text evidence="1">Metabolic intermediate biosynthesis; chorismate biosynthesis; chorismate from D-erythrose 4-phosphate and phosphoenolpyruvate: step 4/7.</text>
</comment>
<dbReference type="InterPro" id="IPR041121">
    <property type="entry name" value="SDH_C"/>
</dbReference>
<dbReference type="CDD" id="cd01065">
    <property type="entry name" value="NAD_bind_Shikimate_DH"/>
    <property type="match status" value="1"/>
</dbReference>
<gene>
    <name evidence="6" type="ORF">CQY23_18790</name>
</gene>
<evidence type="ECO:0000313" key="7">
    <source>
        <dbReference type="Proteomes" id="UP000230971"/>
    </source>
</evidence>
<evidence type="ECO:0000313" key="6">
    <source>
        <dbReference type="EMBL" id="PIB76010.1"/>
    </source>
</evidence>
<dbReference type="InterPro" id="IPR036291">
    <property type="entry name" value="NAD(P)-bd_dom_sf"/>
</dbReference>
<dbReference type="SUPFAM" id="SSF51735">
    <property type="entry name" value="NAD(P)-binding Rossmann-fold domains"/>
    <property type="match status" value="1"/>
</dbReference>
<dbReference type="InterPro" id="IPR010110">
    <property type="entry name" value="Shikimate_DH_AroM-type"/>
</dbReference>
<feature type="region of interest" description="Disordered" evidence="3">
    <location>
        <begin position="1"/>
        <end position="48"/>
    </location>
</feature>
<dbReference type="Proteomes" id="UP000230971">
    <property type="component" value="Unassembled WGS sequence"/>
</dbReference>
<feature type="compositionally biased region" description="Low complexity" evidence="3">
    <location>
        <begin position="27"/>
        <end position="45"/>
    </location>
</feature>
<reference evidence="6 7" key="1">
    <citation type="journal article" date="2017" name="Infect. Genet. Evol.">
        <title>The new phylogeny of the genus Mycobacterium: The old and the news.</title>
        <authorList>
            <person name="Tortoli E."/>
            <person name="Fedrizzi T."/>
            <person name="Meehan C.J."/>
            <person name="Trovato A."/>
            <person name="Grottola A."/>
            <person name="Giacobazzi E."/>
            <person name="Serpini G.F."/>
            <person name="Tagliazucchi S."/>
            <person name="Fabio A."/>
            <person name="Bettua C."/>
            <person name="Bertorelli R."/>
            <person name="Frascaro F."/>
            <person name="De Sanctis V."/>
            <person name="Pecorari M."/>
            <person name="Jousson O."/>
            <person name="Segata N."/>
            <person name="Cirillo D.M."/>
        </authorList>
    </citation>
    <scope>NUCLEOTIDE SEQUENCE [LARGE SCALE GENOMIC DNA]</scope>
    <source>
        <strain evidence="6 7">NCTC 12882</strain>
    </source>
</reference>
<protein>
    <submittedName>
        <fullName evidence="6">Shikimate dehydrogenase</fullName>
    </submittedName>
</protein>
<evidence type="ECO:0000256" key="2">
    <source>
        <dbReference type="ARBA" id="ARBA00023141"/>
    </source>
</evidence>
<name>A0A2G5PD51_MYCCE</name>
<feature type="domain" description="SDH C-terminal" evidence="5">
    <location>
        <begin position="278"/>
        <end position="307"/>
    </location>
</feature>
<dbReference type="GO" id="GO:0019632">
    <property type="term" value="P:shikimate metabolic process"/>
    <property type="evidence" value="ECO:0007669"/>
    <property type="project" value="TreeGrafter"/>
</dbReference>
<evidence type="ECO:0000259" key="4">
    <source>
        <dbReference type="Pfam" id="PF08501"/>
    </source>
</evidence>